<gene>
    <name evidence="1" type="ORF">WG31_02855</name>
</gene>
<protein>
    <submittedName>
        <fullName evidence="1">Uncharacterized protein</fullName>
    </submittedName>
</protein>
<accession>A0ABN4NMU8</accession>
<organism evidence="1 2">
    <name type="scientific">Acetobacter oryzifermentans</name>
    <dbReference type="NCBI Taxonomy" id="1633874"/>
    <lineage>
        <taxon>Bacteria</taxon>
        <taxon>Pseudomonadati</taxon>
        <taxon>Pseudomonadota</taxon>
        <taxon>Alphaproteobacteria</taxon>
        <taxon>Acetobacterales</taxon>
        <taxon>Acetobacteraceae</taxon>
        <taxon>Acetobacter</taxon>
    </lineage>
</organism>
<dbReference type="RefSeq" id="WP_063353579.1">
    <property type="nucleotide sequence ID" value="NZ_CP011120.1"/>
</dbReference>
<evidence type="ECO:0000313" key="1">
    <source>
        <dbReference type="EMBL" id="ANA13073.1"/>
    </source>
</evidence>
<reference evidence="1 2" key="1">
    <citation type="submission" date="2015-03" db="EMBL/GenBank/DDBJ databases">
        <title>Genome study of Acetobacter sp. SLV-7.</title>
        <authorList>
            <person name="Cho G.Y."/>
            <person name="Jeon C.O."/>
        </authorList>
    </citation>
    <scope>NUCLEOTIDE SEQUENCE [LARGE SCALE GENOMIC DNA]</scope>
    <source>
        <strain evidence="1 2">SLV-7</strain>
    </source>
</reference>
<name>A0ABN4NMU8_9PROT</name>
<dbReference type="EMBL" id="CP011120">
    <property type="protein sequence ID" value="ANA13073.1"/>
    <property type="molecule type" value="Genomic_DNA"/>
</dbReference>
<proteinExistence type="predicted"/>
<sequence length="260" mass="27720">MQNCGFGWQNNVLRATLAASAQVSGLPVTNLQNQQGAPSLGWRAPGTSAVLTLSGVPSAQWQAISLHRTNLSATAAWRIRTGSYDTGWWGVDWHTDWSGPCNVANGQCVYVLPSIATDERCEITITDTANPDGFLSVPLIYAGPLFQPVRNFSTQSTAGNNLGQDTVTTLGGSEFVSGRWYQRKLSIVHDSLGDADAAVLDQILQASATGQNILFVPDPDATTDVLAQKSLFGTLSGGDLSNPYGPADRHSLTLDLTERL</sequence>
<dbReference type="Proteomes" id="UP000076595">
    <property type="component" value="Chromosome"/>
</dbReference>
<keyword evidence="2" id="KW-1185">Reference proteome</keyword>
<evidence type="ECO:0000313" key="2">
    <source>
        <dbReference type="Proteomes" id="UP000076595"/>
    </source>
</evidence>